<organism evidence="1 2">
    <name type="scientific">Eumeta variegata</name>
    <name type="common">Bagworm moth</name>
    <name type="synonym">Eumeta japonica</name>
    <dbReference type="NCBI Taxonomy" id="151549"/>
    <lineage>
        <taxon>Eukaryota</taxon>
        <taxon>Metazoa</taxon>
        <taxon>Ecdysozoa</taxon>
        <taxon>Arthropoda</taxon>
        <taxon>Hexapoda</taxon>
        <taxon>Insecta</taxon>
        <taxon>Pterygota</taxon>
        <taxon>Neoptera</taxon>
        <taxon>Endopterygota</taxon>
        <taxon>Lepidoptera</taxon>
        <taxon>Glossata</taxon>
        <taxon>Ditrysia</taxon>
        <taxon>Tineoidea</taxon>
        <taxon>Psychidae</taxon>
        <taxon>Oiketicinae</taxon>
        <taxon>Eumeta</taxon>
    </lineage>
</organism>
<reference evidence="1 2" key="1">
    <citation type="journal article" date="2019" name="Commun. Biol.">
        <title>The bagworm genome reveals a unique fibroin gene that provides high tensile strength.</title>
        <authorList>
            <person name="Kono N."/>
            <person name="Nakamura H."/>
            <person name="Ohtoshi R."/>
            <person name="Tomita M."/>
            <person name="Numata K."/>
            <person name="Arakawa K."/>
        </authorList>
    </citation>
    <scope>NUCLEOTIDE SEQUENCE [LARGE SCALE GENOMIC DNA]</scope>
</reference>
<name>A0A4C1XS21_EUMVA</name>
<dbReference type="AlphaFoldDB" id="A0A4C1XS21"/>
<dbReference type="EMBL" id="BGZK01000917">
    <property type="protein sequence ID" value="GBP65015.1"/>
    <property type="molecule type" value="Genomic_DNA"/>
</dbReference>
<protein>
    <submittedName>
        <fullName evidence="1">Uncharacterized protein</fullName>
    </submittedName>
</protein>
<proteinExistence type="predicted"/>
<dbReference type="Proteomes" id="UP000299102">
    <property type="component" value="Unassembled WGS sequence"/>
</dbReference>
<accession>A0A4C1XS21</accession>
<evidence type="ECO:0000313" key="1">
    <source>
        <dbReference type="EMBL" id="GBP65015.1"/>
    </source>
</evidence>
<evidence type="ECO:0000313" key="2">
    <source>
        <dbReference type="Proteomes" id="UP000299102"/>
    </source>
</evidence>
<sequence>MRICSESANSRANVFAPDVRVGGAECYRSWARPRELRWNGELTVIRRYVLEMIALAPTSEGPARARRLIVPSLRRQIWPVRVGSHQIIAARRTDSDFVEQPGCSQFSPINAPREARGAGAPPPARHRRLYSGTRKGHIPLLNDVSYGFSSWNSVELTSELRGGTRRAHRPRVSRPFC</sequence>
<keyword evidence="2" id="KW-1185">Reference proteome</keyword>
<comment type="caution">
    <text evidence="1">The sequence shown here is derived from an EMBL/GenBank/DDBJ whole genome shotgun (WGS) entry which is preliminary data.</text>
</comment>
<gene>
    <name evidence="1" type="ORF">EVAR_43122_1</name>
</gene>